<feature type="region of interest" description="Disordered" evidence="13">
    <location>
        <begin position="495"/>
        <end position="538"/>
    </location>
</feature>
<feature type="compositionally biased region" description="Basic and acidic residues" evidence="13">
    <location>
        <begin position="495"/>
        <end position="508"/>
    </location>
</feature>
<dbReference type="GO" id="GO:0006355">
    <property type="term" value="P:regulation of DNA-templated transcription"/>
    <property type="evidence" value="ECO:0007669"/>
    <property type="project" value="InterPro"/>
</dbReference>
<dbReference type="PROSITE" id="PS50863">
    <property type="entry name" value="B3"/>
    <property type="match status" value="1"/>
</dbReference>
<dbReference type="Gene3D" id="2.40.330.10">
    <property type="entry name" value="DNA-binding pseudobarrel domain"/>
    <property type="match status" value="1"/>
</dbReference>
<evidence type="ECO:0000256" key="13">
    <source>
        <dbReference type="SAM" id="MobiDB-lite"/>
    </source>
</evidence>
<keyword evidence="5" id="KW-0647">Proteasome</keyword>
<dbReference type="InterPro" id="IPR010525">
    <property type="entry name" value="ARF_dom"/>
</dbReference>
<keyword evidence="4" id="KW-0217">Developmental protein</keyword>
<keyword evidence="6 12" id="KW-0805">Transcription regulation</keyword>
<comment type="caution">
    <text evidence="16">The sequence shown here is derived from an EMBL/GenBank/DDBJ whole genome shotgun (WGS) entry which is preliminary data.</text>
</comment>
<dbReference type="InterPro" id="IPR044835">
    <property type="entry name" value="ARF_plant"/>
</dbReference>
<evidence type="ECO:0000313" key="16">
    <source>
        <dbReference type="EMBL" id="KAL0408022.1"/>
    </source>
</evidence>
<evidence type="ECO:0000259" key="15">
    <source>
        <dbReference type="PROSITE" id="PS50863"/>
    </source>
</evidence>
<keyword evidence="8 12" id="KW-0804">Transcription</keyword>
<feature type="region of interest" description="Disordered" evidence="13">
    <location>
        <begin position="105"/>
        <end position="126"/>
    </location>
</feature>
<dbReference type="GO" id="GO:0003677">
    <property type="term" value="F:DNA binding"/>
    <property type="evidence" value="ECO:0007669"/>
    <property type="project" value="UniProtKB-KW"/>
</dbReference>
<evidence type="ECO:0000256" key="9">
    <source>
        <dbReference type="ARBA" id="ARBA00023242"/>
    </source>
</evidence>
<dbReference type="SMART" id="SM01019">
    <property type="entry name" value="B3"/>
    <property type="match status" value="1"/>
</dbReference>
<dbReference type="Gene3D" id="1.25.40.990">
    <property type="match status" value="1"/>
</dbReference>
<dbReference type="PANTHER" id="PTHR31384:SF1">
    <property type="entry name" value="AUXIN RESPONSE FACTOR 9"/>
    <property type="match status" value="1"/>
</dbReference>
<evidence type="ECO:0000256" key="6">
    <source>
        <dbReference type="ARBA" id="ARBA00023015"/>
    </source>
</evidence>
<dbReference type="Pfam" id="PF06507">
    <property type="entry name" value="ARF_AD"/>
    <property type="match status" value="1"/>
</dbReference>
<organism evidence="16">
    <name type="scientific">Sesamum radiatum</name>
    <name type="common">Black benniseed</name>
    <dbReference type="NCBI Taxonomy" id="300843"/>
    <lineage>
        <taxon>Eukaryota</taxon>
        <taxon>Viridiplantae</taxon>
        <taxon>Streptophyta</taxon>
        <taxon>Embryophyta</taxon>
        <taxon>Tracheophyta</taxon>
        <taxon>Spermatophyta</taxon>
        <taxon>Magnoliopsida</taxon>
        <taxon>eudicotyledons</taxon>
        <taxon>Gunneridae</taxon>
        <taxon>Pentapetalae</taxon>
        <taxon>asterids</taxon>
        <taxon>lamiids</taxon>
        <taxon>Lamiales</taxon>
        <taxon>Pedaliaceae</taxon>
        <taxon>Sesamum</taxon>
    </lineage>
</organism>
<keyword evidence="9 12" id="KW-0539">Nucleus</keyword>
<proteinExistence type="inferred from homology"/>
<accession>A0AAW2TUU4</accession>
<dbReference type="GO" id="GO:0000502">
    <property type="term" value="C:proteasome complex"/>
    <property type="evidence" value="ECO:0007669"/>
    <property type="project" value="UniProtKB-KW"/>
</dbReference>
<dbReference type="PANTHER" id="PTHR31384">
    <property type="entry name" value="AUXIN RESPONSE FACTOR 4-RELATED"/>
    <property type="match status" value="1"/>
</dbReference>
<evidence type="ECO:0000256" key="10">
    <source>
        <dbReference type="ARBA" id="ARBA00023294"/>
    </source>
</evidence>
<evidence type="ECO:0000259" key="14">
    <source>
        <dbReference type="PROSITE" id="PS50250"/>
    </source>
</evidence>
<evidence type="ECO:0000256" key="12">
    <source>
        <dbReference type="RuleBase" id="RU004561"/>
    </source>
</evidence>
<dbReference type="InterPro" id="IPR033464">
    <property type="entry name" value="CSN8_PSD8_EIF3K"/>
</dbReference>
<evidence type="ECO:0000256" key="8">
    <source>
        <dbReference type="ARBA" id="ARBA00023163"/>
    </source>
</evidence>
<reference evidence="16" key="2">
    <citation type="journal article" date="2024" name="Plant">
        <title>Genomic evolution and insights into agronomic trait innovations of Sesamum species.</title>
        <authorList>
            <person name="Miao H."/>
            <person name="Wang L."/>
            <person name="Qu L."/>
            <person name="Liu H."/>
            <person name="Sun Y."/>
            <person name="Le M."/>
            <person name="Wang Q."/>
            <person name="Wei S."/>
            <person name="Zheng Y."/>
            <person name="Lin W."/>
            <person name="Duan Y."/>
            <person name="Cao H."/>
            <person name="Xiong S."/>
            <person name="Wang X."/>
            <person name="Wei L."/>
            <person name="Li C."/>
            <person name="Ma Q."/>
            <person name="Ju M."/>
            <person name="Zhao R."/>
            <person name="Li G."/>
            <person name="Mu C."/>
            <person name="Tian Q."/>
            <person name="Mei H."/>
            <person name="Zhang T."/>
            <person name="Gao T."/>
            <person name="Zhang H."/>
        </authorList>
    </citation>
    <scope>NUCLEOTIDE SEQUENCE</scope>
    <source>
        <strain evidence="16">G02</strain>
    </source>
</reference>
<sequence length="818" mass="92418">MANRWSFSQQQNSCFSAEGGGRKDLLYGELWKACAGPLVDVPVVGERVYYFPQGHMEQLEASTNQELNQRKPMFNLPPKILCRVFDIQLLAEQDTDEVYAQITLMPEADQTEPRSPDDAPDEPPRPVVHSFCKVLTASDTSTHGGFSVLRKHANECLPPLDMTQQTPTQELIAMDLHGIEWHFKHIFRGQPRRHLLTTGWSTFVTSKRLVAGDSFVFLRGENGELRVGVRRHAHQQSSMPSSVISSQSMHLGVLATASHAVLTRTLFVVFYKPRTSQFIIGLNKYLEAVSHKFGVGMRFTMRFEGEDSPERRFSGTIVGVEDISPHWEDSKWRSLKVQWDEPAAIPRPERVSPWEIEPFSVSVPTSLVQPPAMKHKRPRPRVEIPVSEAGWQSSPRVNASPNMIADETEENRSSSALSVISNQSAPNSAKLSNSPVPCQKESKSDTVATCRLFGVDLNSPSLVPLHENSPLKPADTQQDAEVCIPSMLLSGELEQKSSVLRDSKEPPKKGQLQVPTKDVRSRQSHSTRSRTKGDVPGVIGTRLRPSHPQHVNIPVSDFCLCFLSSGDVFKEKWWRSKKSMLKIFLMVLLTGFKSLPPLFEETPNAIHELTLARDIYEHAVVLSVKTEDQDAFERDFFQLKPYYTDSRGRLPPSPQEYPILGLNLLRLLVQNRIAEFHTELELLSPSALDNPCIKHAVELEQSFMEGAYNRVLSARQTVPHETYVYFMDLLAKTVRDEIAGCSEKAYDSLSLNDARQMLLFSSDKELLEYINEEHPEWEIKNGSVFFQRAKESVPCKEIPSLQLINQTLSYARELERIV</sequence>
<comment type="similarity">
    <text evidence="3">Belongs to the proteasome subunit S14 family.</text>
</comment>
<dbReference type="SUPFAM" id="SSF101936">
    <property type="entry name" value="DNA-binding pseudobarrel domain"/>
    <property type="match status" value="1"/>
</dbReference>
<dbReference type="GO" id="GO:0005634">
    <property type="term" value="C:nucleus"/>
    <property type="evidence" value="ECO:0007669"/>
    <property type="project" value="UniProtKB-SubCell"/>
</dbReference>
<evidence type="ECO:0000256" key="7">
    <source>
        <dbReference type="ARBA" id="ARBA00023125"/>
    </source>
</evidence>
<dbReference type="GO" id="GO:0009835">
    <property type="term" value="P:fruit ripening"/>
    <property type="evidence" value="ECO:0007669"/>
    <property type="project" value="UniProtKB-KW"/>
</dbReference>
<dbReference type="Gene3D" id="2.30.30.1040">
    <property type="match status" value="1"/>
</dbReference>
<evidence type="ECO:0000256" key="1">
    <source>
        <dbReference type="ARBA" id="ARBA00004123"/>
    </source>
</evidence>
<dbReference type="PROSITE" id="PS50250">
    <property type="entry name" value="PCI"/>
    <property type="match status" value="1"/>
</dbReference>
<feature type="domain" description="TF-B3" evidence="15">
    <location>
        <begin position="131"/>
        <end position="233"/>
    </location>
</feature>
<comment type="function">
    <text evidence="12">Auxin response factors (ARFs) are transcriptional factors that bind specifically to the DNA sequence 5'-TGTCTC-3' found in the auxin-responsive promoter elements (AuxREs).</text>
</comment>
<dbReference type="InterPro" id="IPR003340">
    <property type="entry name" value="B3_DNA-bd"/>
</dbReference>
<dbReference type="Pfam" id="PF02362">
    <property type="entry name" value="B3"/>
    <property type="match status" value="1"/>
</dbReference>
<keyword evidence="10 12" id="KW-0927">Auxin signaling pathway</keyword>
<protein>
    <recommendedName>
        <fullName evidence="12">Auxin response factor</fullName>
    </recommendedName>
</protein>
<keyword evidence="11" id="KW-0292">Fruit ripening</keyword>
<dbReference type="CDD" id="cd10017">
    <property type="entry name" value="B3_DNA"/>
    <property type="match status" value="1"/>
</dbReference>
<evidence type="ECO:0000256" key="5">
    <source>
        <dbReference type="ARBA" id="ARBA00022942"/>
    </source>
</evidence>
<evidence type="ECO:0000256" key="11">
    <source>
        <dbReference type="ARBA" id="ARBA00033478"/>
    </source>
</evidence>
<feature type="domain" description="PCI" evidence="14">
    <location>
        <begin position="630"/>
        <end position="802"/>
    </location>
</feature>
<dbReference type="EMBL" id="JACGWJ010000007">
    <property type="protein sequence ID" value="KAL0408022.1"/>
    <property type="molecule type" value="Genomic_DNA"/>
</dbReference>
<keyword evidence="7 12" id="KW-0238">DNA-binding</keyword>
<dbReference type="FunFam" id="1.25.40.990:FF:000001">
    <property type="entry name" value="26S proteasome non-ATPase regulatory subunit"/>
    <property type="match status" value="1"/>
</dbReference>
<comment type="subunit">
    <text evidence="12">Homodimers and heterodimers.</text>
</comment>
<feature type="region of interest" description="Disordered" evidence="13">
    <location>
        <begin position="459"/>
        <end position="478"/>
    </location>
</feature>
<gene>
    <name evidence="16" type="ORF">Sradi_1736600</name>
</gene>
<evidence type="ECO:0000256" key="4">
    <source>
        <dbReference type="ARBA" id="ARBA00022473"/>
    </source>
</evidence>
<feature type="region of interest" description="Disordered" evidence="13">
    <location>
        <begin position="407"/>
        <end position="442"/>
    </location>
</feature>
<evidence type="ECO:0000256" key="3">
    <source>
        <dbReference type="ARBA" id="ARBA00009627"/>
    </source>
</evidence>
<name>A0AAW2TUU4_SESRA</name>
<feature type="compositionally biased region" description="Polar residues" evidence="13">
    <location>
        <begin position="413"/>
        <end position="436"/>
    </location>
</feature>
<comment type="similarity">
    <text evidence="2 12">Belongs to the ARF family.</text>
</comment>
<dbReference type="FunFam" id="2.40.330.10:FF:000001">
    <property type="entry name" value="Auxin response factor"/>
    <property type="match status" value="1"/>
</dbReference>
<dbReference type="FunFam" id="2.30.30.1040:FF:000001">
    <property type="entry name" value="Auxin response factor"/>
    <property type="match status" value="1"/>
</dbReference>
<dbReference type="InterPro" id="IPR000717">
    <property type="entry name" value="PCI_dom"/>
</dbReference>
<reference evidence="16" key="1">
    <citation type="submission" date="2020-06" db="EMBL/GenBank/DDBJ databases">
        <authorList>
            <person name="Li T."/>
            <person name="Hu X."/>
            <person name="Zhang T."/>
            <person name="Song X."/>
            <person name="Zhang H."/>
            <person name="Dai N."/>
            <person name="Sheng W."/>
            <person name="Hou X."/>
            <person name="Wei L."/>
        </authorList>
    </citation>
    <scope>NUCLEOTIDE SEQUENCE</scope>
    <source>
        <strain evidence="16">G02</strain>
        <tissue evidence="16">Leaf</tissue>
    </source>
</reference>
<dbReference type="AlphaFoldDB" id="A0AAW2TUU4"/>
<evidence type="ECO:0000256" key="2">
    <source>
        <dbReference type="ARBA" id="ARBA00007853"/>
    </source>
</evidence>
<dbReference type="Pfam" id="PF10075">
    <property type="entry name" value="CSN8_PSD8_EIF3K"/>
    <property type="match status" value="1"/>
</dbReference>
<dbReference type="GO" id="GO:0009734">
    <property type="term" value="P:auxin-activated signaling pathway"/>
    <property type="evidence" value="ECO:0007669"/>
    <property type="project" value="UniProtKB-KW"/>
</dbReference>
<dbReference type="InterPro" id="IPR015300">
    <property type="entry name" value="DNA-bd_pseudobarrel_sf"/>
</dbReference>
<comment type="subcellular location">
    <subcellularLocation>
        <location evidence="1 12">Nucleus</location>
    </subcellularLocation>
</comment>